<dbReference type="InterPro" id="IPR001245">
    <property type="entry name" value="Ser-Thr/Tyr_kinase_cat_dom"/>
</dbReference>
<evidence type="ECO:0000256" key="2">
    <source>
        <dbReference type="ARBA" id="ARBA00004389"/>
    </source>
</evidence>
<keyword evidence="8" id="KW-0433">Leucine-rich repeat</keyword>
<keyword evidence="15 25" id="KW-0067">ATP-binding</keyword>
<comment type="catalytic activity">
    <reaction evidence="21">
        <text>L-seryl-[protein] + ATP = O-phospho-L-seryl-[protein] + ADP + H(+)</text>
        <dbReference type="Rhea" id="RHEA:17989"/>
        <dbReference type="Rhea" id="RHEA-COMP:9863"/>
        <dbReference type="Rhea" id="RHEA-COMP:11604"/>
        <dbReference type="ChEBI" id="CHEBI:15378"/>
        <dbReference type="ChEBI" id="CHEBI:29999"/>
        <dbReference type="ChEBI" id="CHEBI:30616"/>
        <dbReference type="ChEBI" id="CHEBI:83421"/>
        <dbReference type="ChEBI" id="CHEBI:456216"/>
        <dbReference type="EC" id="2.7.11.1"/>
    </reaction>
</comment>
<keyword evidence="30" id="KW-1185">Reference proteome</keyword>
<dbReference type="InterPro" id="IPR055414">
    <property type="entry name" value="LRR_R13L4/SHOC2-like"/>
</dbReference>
<dbReference type="InterPro" id="IPR001611">
    <property type="entry name" value="Leu-rich_rpt"/>
</dbReference>
<protein>
    <recommendedName>
        <fullName evidence="24">Receptor kinase-like protein Xa21</fullName>
        <ecNumber evidence="4">2.7.11.1</ecNumber>
    </recommendedName>
</protein>
<evidence type="ECO:0000256" key="26">
    <source>
        <dbReference type="SAM" id="Phobius"/>
    </source>
</evidence>
<feature type="chain" id="PRO_5044023742" description="Receptor kinase-like protein Xa21" evidence="27">
    <location>
        <begin position="25"/>
        <end position="1039"/>
    </location>
</feature>
<evidence type="ECO:0000256" key="3">
    <source>
        <dbReference type="ARBA" id="ARBA00008684"/>
    </source>
</evidence>
<dbReference type="GO" id="GO:0005789">
    <property type="term" value="C:endoplasmic reticulum membrane"/>
    <property type="evidence" value="ECO:0007669"/>
    <property type="project" value="UniProtKB-SubCell"/>
</dbReference>
<dbReference type="InterPro" id="IPR017441">
    <property type="entry name" value="Protein_kinase_ATP_BS"/>
</dbReference>
<evidence type="ECO:0000313" key="29">
    <source>
        <dbReference type="EMBL" id="KAJ4769452.1"/>
    </source>
</evidence>
<dbReference type="PANTHER" id="PTHR27000:SF777">
    <property type="entry name" value="PROTEIN KINASE DOMAIN-CONTAINING PROTEIN"/>
    <property type="match status" value="1"/>
</dbReference>
<evidence type="ECO:0000256" key="11">
    <source>
        <dbReference type="ARBA" id="ARBA00022729"/>
    </source>
</evidence>
<evidence type="ECO:0000256" key="24">
    <source>
        <dbReference type="ARBA" id="ARBA00072040"/>
    </source>
</evidence>
<evidence type="ECO:0000256" key="18">
    <source>
        <dbReference type="ARBA" id="ARBA00023170"/>
    </source>
</evidence>
<evidence type="ECO:0000256" key="20">
    <source>
        <dbReference type="ARBA" id="ARBA00047899"/>
    </source>
</evidence>
<dbReference type="SUPFAM" id="SSF56112">
    <property type="entry name" value="Protein kinase-like (PK-like)"/>
    <property type="match status" value="1"/>
</dbReference>
<comment type="function">
    <text evidence="23">The processed protein kinase Xa21 chain released by protein cleavage after X.oryzae pv. oryzae protein Ax21 detection translocates into the nucleus where it can bind and regulate WRKY62, a transcription factor. Confers resistance to the bacterial pathogen X.oryzae pv. oryzae (Xoo).</text>
</comment>
<accession>A0AAV8DSL7</accession>
<keyword evidence="6" id="KW-0723">Serine/threonine-protein kinase</keyword>
<evidence type="ECO:0000256" key="4">
    <source>
        <dbReference type="ARBA" id="ARBA00012513"/>
    </source>
</evidence>
<evidence type="ECO:0000256" key="25">
    <source>
        <dbReference type="PROSITE-ProRule" id="PRU10141"/>
    </source>
</evidence>
<evidence type="ECO:0000259" key="28">
    <source>
        <dbReference type="PROSITE" id="PS50011"/>
    </source>
</evidence>
<keyword evidence="14 29" id="KW-0418">Kinase</keyword>
<evidence type="ECO:0000256" key="13">
    <source>
        <dbReference type="ARBA" id="ARBA00022741"/>
    </source>
</evidence>
<dbReference type="Pfam" id="PF07714">
    <property type="entry name" value="PK_Tyr_Ser-Thr"/>
    <property type="match status" value="1"/>
</dbReference>
<dbReference type="PROSITE" id="PS00108">
    <property type="entry name" value="PROTEIN_KINASE_ST"/>
    <property type="match status" value="1"/>
</dbReference>
<dbReference type="Proteomes" id="UP001140206">
    <property type="component" value="Chromosome 3"/>
</dbReference>
<comment type="subcellular location">
    <subcellularLocation>
        <location evidence="1">Cell membrane</location>
        <topology evidence="1">Single-pass type I membrane protein</topology>
    </subcellularLocation>
    <subcellularLocation>
        <location evidence="2">Endoplasmic reticulum membrane</location>
        <topology evidence="2">Single-pass membrane protein</topology>
    </subcellularLocation>
</comment>
<dbReference type="InterPro" id="IPR003591">
    <property type="entry name" value="Leu-rich_rpt_typical-subtyp"/>
</dbReference>
<dbReference type="FunFam" id="3.80.10.10:FF:000288">
    <property type="entry name" value="LRR receptor-like serine/threonine-protein kinase EFR"/>
    <property type="match status" value="1"/>
</dbReference>
<keyword evidence="5" id="KW-1003">Cell membrane</keyword>
<evidence type="ECO:0000256" key="9">
    <source>
        <dbReference type="ARBA" id="ARBA00022679"/>
    </source>
</evidence>
<dbReference type="FunFam" id="3.80.10.10:FF:000275">
    <property type="entry name" value="Leucine-rich repeat receptor-like protein kinase"/>
    <property type="match status" value="1"/>
</dbReference>
<evidence type="ECO:0000256" key="21">
    <source>
        <dbReference type="ARBA" id="ARBA00048679"/>
    </source>
</evidence>
<dbReference type="SMART" id="SM00369">
    <property type="entry name" value="LRR_TYP"/>
    <property type="match status" value="7"/>
</dbReference>
<keyword evidence="16 26" id="KW-1133">Transmembrane helix</keyword>
<dbReference type="FunFam" id="3.30.200.20:FF:000432">
    <property type="entry name" value="LRR receptor-like serine/threonine-protein kinase EFR"/>
    <property type="match status" value="1"/>
</dbReference>
<evidence type="ECO:0000256" key="19">
    <source>
        <dbReference type="ARBA" id="ARBA00023180"/>
    </source>
</evidence>
<dbReference type="Pfam" id="PF00560">
    <property type="entry name" value="LRR_1"/>
    <property type="match status" value="1"/>
</dbReference>
<feature type="binding site" evidence="25">
    <location>
        <position position="735"/>
    </location>
    <ligand>
        <name>ATP</name>
        <dbReference type="ChEBI" id="CHEBI:30616"/>
    </ligand>
</feature>
<dbReference type="Pfam" id="PF08263">
    <property type="entry name" value="LRRNT_2"/>
    <property type="match status" value="1"/>
</dbReference>
<evidence type="ECO:0000256" key="17">
    <source>
        <dbReference type="ARBA" id="ARBA00023136"/>
    </source>
</evidence>
<dbReference type="Gene3D" id="1.10.510.10">
    <property type="entry name" value="Transferase(Phosphotransferase) domain 1"/>
    <property type="match status" value="1"/>
</dbReference>
<evidence type="ECO:0000256" key="22">
    <source>
        <dbReference type="ARBA" id="ARBA00054320"/>
    </source>
</evidence>
<evidence type="ECO:0000256" key="6">
    <source>
        <dbReference type="ARBA" id="ARBA00022527"/>
    </source>
</evidence>
<proteinExistence type="inferred from homology"/>
<dbReference type="InterPro" id="IPR008271">
    <property type="entry name" value="Ser/Thr_kinase_AS"/>
</dbReference>
<comment type="similarity">
    <text evidence="3">Belongs to the protein kinase superfamily. Ser/Thr protein kinase family.</text>
</comment>
<evidence type="ECO:0000256" key="27">
    <source>
        <dbReference type="SAM" id="SignalP"/>
    </source>
</evidence>
<evidence type="ECO:0000256" key="16">
    <source>
        <dbReference type="ARBA" id="ARBA00022989"/>
    </source>
</evidence>
<keyword evidence="12" id="KW-0677">Repeat</keyword>
<evidence type="ECO:0000256" key="15">
    <source>
        <dbReference type="ARBA" id="ARBA00022840"/>
    </source>
</evidence>
<evidence type="ECO:0000256" key="10">
    <source>
        <dbReference type="ARBA" id="ARBA00022692"/>
    </source>
</evidence>
<reference evidence="29" key="1">
    <citation type="submission" date="2022-08" db="EMBL/GenBank/DDBJ databases">
        <authorList>
            <person name="Marques A."/>
        </authorList>
    </citation>
    <scope>NUCLEOTIDE SEQUENCE</scope>
    <source>
        <strain evidence="29">RhyPub2mFocal</strain>
        <tissue evidence="29">Leaves</tissue>
    </source>
</reference>
<keyword evidence="11 27" id="KW-0732">Signal</keyword>
<gene>
    <name evidence="29" type="ORF">LUZ62_053709</name>
</gene>
<dbReference type="InterPro" id="IPR011009">
    <property type="entry name" value="Kinase-like_dom_sf"/>
</dbReference>
<evidence type="ECO:0000256" key="8">
    <source>
        <dbReference type="ARBA" id="ARBA00022614"/>
    </source>
</evidence>
<dbReference type="FunFam" id="1.10.510.10:FF:000358">
    <property type="entry name" value="Putative leucine-rich repeat receptor-like serine/threonine-protein kinase"/>
    <property type="match status" value="1"/>
</dbReference>
<dbReference type="Gene3D" id="3.30.200.20">
    <property type="entry name" value="Phosphorylase Kinase, domain 1"/>
    <property type="match status" value="1"/>
</dbReference>
<sequence length="1039" mass="114443">MANISSLLPVCLLLSFSFLLPVKSSDNMTDMYALLSFKSSIHGDPNGELFSWNHSVHHCRWKGIECGRRHPDRVTALNLDSLQLSGHISPTLTNLTFLQRLSLSNNHLTGSIPKELGRLSRLKFLNLSMNFLNGNIPSTIGNCSKLEVLHIEITGIQGTIPSQLAQCRELTYVSLSSSLFVGAIPPEFGFLNKLTELSLYSNYLKGPIPPSLGNLTNLSNLILDGNNLTGAIPESIYNISSLLMLSLVGNQLEGTLSSNMCDAHSNLQELYLSMNQLKGSIPSSISNCSLLADIELVSNSFTGKIPSSIGSLKNLYFLQIADNQLQAKAPSDWSFIDSLVNCTALELLDLGSNRLQGILPSSIVNLSSTLSYLDLAMNQISGSIPADIGKLTNLRSLKIFYTYLRGTIPLEIGKLSNLQLLDLSENMMSGEIPSTLGNLTALNVMHLHRNSFDGRIPMELSNIRVLEDLTLWSNKLTGAIPKEILTLTSLSIDLDFSKNYLNGTIPPEIGELKNIGKIVLSNNRLSGVIPSTIGGCQILERLYLDGNLLQGTIPSSMSNLEGLQFLDLSNNSFSGKIPVFLSRMNLQLLNISFNDFNGEVPKGGVFNNSSGIDIRGNPKLCGGIPQIHLLNCTSNSLLRRHRPSKTIIITFSIAAAFLSLSIIICILLTYYQRRKSQNHYQSVTALKSQYEDVSYNELFRATNSFSLDNLIGRGAFGAVYKASMMFGNATTVAVKVLNLEQDGASRSFLSECKALKSVRHRNLVKVLSVCSSMDHQGNDFKALIFEFMPNGSLEAWLQPHFASANQPMSCLSLIQRMSIAVDVAMALDYLHNHGSNPIVHRDLKPSNVLLDDDMTARVGDFGLSRFLVQHDTILSQSITSTNGVKGSIGYIPPEYGMGGQASVQGDVYSYGILILEMFTGVSPTDERFTDGTSLHSHVAMSFPDQVMDIIDPRMFSLNEAGDNMFAHENVYDCLVLVLQCGIMCSKESPTERMAIKEVINQLNFVKNMDISYQWRQNWDCKYVFFLFYLNGLTSLQLMH</sequence>
<dbReference type="InterPro" id="IPR013210">
    <property type="entry name" value="LRR_N_plant-typ"/>
</dbReference>
<evidence type="ECO:0000313" key="30">
    <source>
        <dbReference type="Proteomes" id="UP001140206"/>
    </source>
</evidence>
<dbReference type="Pfam" id="PF13855">
    <property type="entry name" value="LRR_8"/>
    <property type="match status" value="1"/>
</dbReference>
<dbReference type="Gene3D" id="3.80.10.10">
    <property type="entry name" value="Ribonuclease Inhibitor"/>
    <property type="match status" value="3"/>
</dbReference>
<dbReference type="PROSITE" id="PS50011">
    <property type="entry name" value="PROTEIN_KINASE_DOM"/>
    <property type="match status" value="1"/>
</dbReference>
<keyword evidence="7" id="KW-0597">Phosphoprotein</keyword>
<keyword evidence="9" id="KW-0808">Transferase</keyword>
<name>A0AAV8DSL7_9POAL</name>
<comment type="function">
    <text evidence="22">Receptor kinase that detects X.oryzae pv. oryzae protein Ax21 to promote innate immunity. Following X.oryzae pv. oryzae protein Ax21 detection, undergoes cleavage, releasing the processed protein kinase Xa21 chain.</text>
</comment>
<dbReference type="EMBL" id="JAMFTS010000003">
    <property type="protein sequence ID" value="KAJ4769452.1"/>
    <property type="molecule type" value="Genomic_DNA"/>
</dbReference>
<evidence type="ECO:0000256" key="5">
    <source>
        <dbReference type="ARBA" id="ARBA00022475"/>
    </source>
</evidence>
<dbReference type="GO" id="GO:0005886">
    <property type="term" value="C:plasma membrane"/>
    <property type="evidence" value="ECO:0007669"/>
    <property type="project" value="UniProtKB-SubCell"/>
</dbReference>
<dbReference type="InterPro" id="IPR000719">
    <property type="entry name" value="Prot_kinase_dom"/>
</dbReference>
<dbReference type="SMART" id="SM00220">
    <property type="entry name" value="S_TKc"/>
    <property type="match status" value="1"/>
</dbReference>
<evidence type="ECO:0000256" key="12">
    <source>
        <dbReference type="ARBA" id="ARBA00022737"/>
    </source>
</evidence>
<feature type="domain" description="Protein kinase" evidence="28">
    <location>
        <begin position="705"/>
        <end position="1005"/>
    </location>
</feature>
<dbReference type="EC" id="2.7.11.1" evidence="4"/>
<dbReference type="AlphaFoldDB" id="A0AAV8DSL7"/>
<dbReference type="FunFam" id="3.80.10.10:FF:000041">
    <property type="entry name" value="LRR receptor-like serine/threonine-protein kinase ERECTA"/>
    <property type="match status" value="1"/>
</dbReference>
<evidence type="ECO:0000256" key="14">
    <source>
        <dbReference type="ARBA" id="ARBA00022777"/>
    </source>
</evidence>
<dbReference type="PANTHER" id="PTHR27000">
    <property type="entry name" value="LEUCINE-RICH REPEAT RECEPTOR-LIKE PROTEIN KINASE FAMILY PROTEIN-RELATED"/>
    <property type="match status" value="1"/>
</dbReference>
<keyword evidence="18 29" id="KW-0675">Receptor</keyword>
<keyword evidence="13 25" id="KW-0547">Nucleotide-binding</keyword>
<comment type="catalytic activity">
    <reaction evidence="20">
        <text>L-threonyl-[protein] + ATP = O-phospho-L-threonyl-[protein] + ADP + H(+)</text>
        <dbReference type="Rhea" id="RHEA:46608"/>
        <dbReference type="Rhea" id="RHEA-COMP:11060"/>
        <dbReference type="Rhea" id="RHEA-COMP:11605"/>
        <dbReference type="ChEBI" id="CHEBI:15378"/>
        <dbReference type="ChEBI" id="CHEBI:30013"/>
        <dbReference type="ChEBI" id="CHEBI:30616"/>
        <dbReference type="ChEBI" id="CHEBI:61977"/>
        <dbReference type="ChEBI" id="CHEBI:456216"/>
        <dbReference type="EC" id="2.7.11.1"/>
    </reaction>
</comment>
<evidence type="ECO:0000256" key="23">
    <source>
        <dbReference type="ARBA" id="ARBA00056628"/>
    </source>
</evidence>
<dbReference type="GO" id="GO:0005524">
    <property type="term" value="F:ATP binding"/>
    <property type="evidence" value="ECO:0007669"/>
    <property type="project" value="UniProtKB-UniRule"/>
</dbReference>
<dbReference type="SMART" id="SM00365">
    <property type="entry name" value="LRR_SD22"/>
    <property type="match status" value="6"/>
</dbReference>
<dbReference type="GO" id="GO:0004674">
    <property type="term" value="F:protein serine/threonine kinase activity"/>
    <property type="evidence" value="ECO:0007669"/>
    <property type="project" value="UniProtKB-KW"/>
</dbReference>
<keyword evidence="10 26" id="KW-0812">Transmembrane</keyword>
<dbReference type="Pfam" id="PF23598">
    <property type="entry name" value="LRR_14"/>
    <property type="match status" value="2"/>
</dbReference>
<feature type="signal peptide" evidence="27">
    <location>
        <begin position="1"/>
        <end position="24"/>
    </location>
</feature>
<evidence type="ECO:0000256" key="1">
    <source>
        <dbReference type="ARBA" id="ARBA00004251"/>
    </source>
</evidence>
<feature type="transmembrane region" description="Helical" evidence="26">
    <location>
        <begin position="647"/>
        <end position="671"/>
    </location>
</feature>
<keyword evidence="19" id="KW-0325">Glycoprotein</keyword>
<dbReference type="PROSITE" id="PS00107">
    <property type="entry name" value="PROTEIN_KINASE_ATP"/>
    <property type="match status" value="1"/>
</dbReference>
<keyword evidence="17 26" id="KW-0472">Membrane</keyword>
<organism evidence="29 30">
    <name type="scientific">Rhynchospora pubera</name>
    <dbReference type="NCBI Taxonomy" id="906938"/>
    <lineage>
        <taxon>Eukaryota</taxon>
        <taxon>Viridiplantae</taxon>
        <taxon>Streptophyta</taxon>
        <taxon>Embryophyta</taxon>
        <taxon>Tracheophyta</taxon>
        <taxon>Spermatophyta</taxon>
        <taxon>Magnoliopsida</taxon>
        <taxon>Liliopsida</taxon>
        <taxon>Poales</taxon>
        <taxon>Cyperaceae</taxon>
        <taxon>Cyperoideae</taxon>
        <taxon>Rhynchosporeae</taxon>
        <taxon>Rhynchospora</taxon>
    </lineage>
</organism>
<dbReference type="InterPro" id="IPR032675">
    <property type="entry name" value="LRR_dom_sf"/>
</dbReference>
<comment type="caution">
    <text evidence="29">The sequence shown here is derived from an EMBL/GenBank/DDBJ whole genome shotgun (WGS) entry which is preliminary data.</text>
</comment>
<dbReference type="SUPFAM" id="SSF52058">
    <property type="entry name" value="L domain-like"/>
    <property type="match status" value="2"/>
</dbReference>
<evidence type="ECO:0000256" key="7">
    <source>
        <dbReference type="ARBA" id="ARBA00022553"/>
    </source>
</evidence>